<comment type="caution">
    <text evidence="2">The sequence shown here is derived from an EMBL/GenBank/DDBJ whole genome shotgun (WGS) entry which is preliminary data.</text>
</comment>
<name>A0ABQ1CYC0_STRDI</name>
<accession>A0ABQ1CYC0</accession>
<reference evidence="2 3" key="1">
    <citation type="submission" date="2020-02" db="EMBL/GenBank/DDBJ databases">
        <title>Whole genome shotgun sequence of Streptomyces diastaticus subsp. diastaticus NBRC 13412.</title>
        <authorList>
            <person name="Ichikawa N."/>
            <person name="Komaki H."/>
            <person name="Tamura T."/>
        </authorList>
    </citation>
    <scope>NUCLEOTIDE SEQUENCE [LARGE SCALE GENOMIC DNA]</scope>
    <source>
        <strain evidence="2 3">NBRC 13412</strain>
    </source>
</reference>
<dbReference type="Proteomes" id="UP000472710">
    <property type="component" value="Unassembled WGS sequence"/>
</dbReference>
<protein>
    <submittedName>
        <fullName evidence="2">Uncharacterized protein</fullName>
    </submittedName>
</protein>
<dbReference type="EMBL" id="BLLN01000006">
    <property type="protein sequence ID" value="GFH75249.1"/>
    <property type="molecule type" value="Genomic_DNA"/>
</dbReference>
<evidence type="ECO:0000313" key="3">
    <source>
        <dbReference type="Proteomes" id="UP000472710"/>
    </source>
</evidence>
<evidence type="ECO:0000256" key="1">
    <source>
        <dbReference type="SAM" id="MobiDB-lite"/>
    </source>
</evidence>
<feature type="region of interest" description="Disordered" evidence="1">
    <location>
        <begin position="1"/>
        <end position="20"/>
    </location>
</feature>
<gene>
    <name evidence="2" type="ORF">Sdia_60170</name>
</gene>
<keyword evidence="3" id="KW-1185">Reference proteome</keyword>
<evidence type="ECO:0000313" key="2">
    <source>
        <dbReference type="EMBL" id="GFH75249.1"/>
    </source>
</evidence>
<organism evidence="2 3">
    <name type="scientific">Streptomyces diastaticus subsp. diastaticus</name>
    <dbReference type="NCBI Taxonomy" id="68040"/>
    <lineage>
        <taxon>Bacteria</taxon>
        <taxon>Bacillati</taxon>
        <taxon>Actinomycetota</taxon>
        <taxon>Actinomycetes</taxon>
        <taxon>Kitasatosporales</taxon>
        <taxon>Streptomycetaceae</taxon>
        <taxon>Streptomyces</taxon>
        <taxon>Streptomyces diastaticus group</taxon>
    </lineage>
</organism>
<proteinExistence type="predicted"/>
<sequence length="61" mass="6620">MGRGVHRWRTPPVARPTKAVRAAITKRRAGAIDLRLASVDWLTFGRKLAADPVANSDALAL</sequence>